<dbReference type="Pfam" id="PF12690">
    <property type="entry name" value="BsuPI"/>
    <property type="match status" value="1"/>
</dbReference>
<evidence type="ECO:0000313" key="4">
    <source>
        <dbReference type="Proteomes" id="UP000028091"/>
    </source>
</evidence>
<feature type="signal peptide" evidence="1">
    <location>
        <begin position="1"/>
        <end position="22"/>
    </location>
</feature>
<accession>A0A081L9I7</accession>
<evidence type="ECO:0000256" key="1">
    <source>
        <dbReference type="SAM" id="SignalP"/>
    </source>
</evidence>
<dbReference type="InterPro" id="IPR020481">
    <property type="entry name" value="Intracell_prot_inh_BsuPI"/>
</dbReference>
<protein>
    <submittedName>
        <fullName evidence="3">Proteinase inhibitor</fullName>
    </submittedName>
</protein>
<keyword evidence="1" id="KW-0732">Signal</keyword>
<reference evidence="3 4" key="1">
    <citation type="submission" date="2012-09" db="EMBL/GenBank/DDBJ databases">
        <title>Genome Sequence of Bacillus sp. DW5-4.</title>
        <authorList>
            <person name="Lai Q."/>
            <person name="Liu Y."/>
            <person name="Shao Z."/>
        </authorList>
    </citation>
    <scope>NUCLEOTIDE SEQUENCE [LARGE SCALE GENOMIC DNA]</scope>
    <source>
        <strain evidence="3 4">DW5-4</strain>
    </source>
</reference>
<dbReference type="AlphaFoldDB" id="A0A081L9I7"/>
<dbReference type="InterPro" id="IPR038144">
    <property type="entry name" value="IPI"/>
</dbReference>
<dbReference type="EMBL" id="JOTP01000015">
    <property type="protein sequence ID" value="KEP25913.1"/>
    <property type="molecule type" value="Genomic_DNA"/>
</dbReference>
<gene>
    <name evidence="3" type="ORF">BA70_05335</name>
</gene>
<evidence type="ECO:0000313" key="3">
    <source>
        <dbReference type="EMBL" id="KEP25913.1"/>
    </source>
</evidence>
<feature type="chain" id="PRO_5001758978" evidence="1">
    <location>
        <begin position="23"/>
        <end position="151"/>
    </location>
</feature>
<organism evidence="3 4">
    <name type="scientific">Bacillus zhangzhouensis</name>
    <dbReference type="NCBI Taxonomy" id="1178540"/>
    <lineage>
        <taxon>Bacteria</taxon>
        <taxon>Bacillati</taxon>
        <taxon>Bacillota</taxon>
        <taxon>Bacilli</taxon>
        <taxon>Bacillales</taxon>
        <taxon>Bacillaceae</taxon>
        <taxon>Bacillus</taxon>
    </lineage>
</organism>
<dbReference type="eggNOG" id="ENOG5031QTN">
    <property type="taxonomic scope" value="Bacteria"/>
</dbReference>
<sequence>MKKGLVLLLVLLVLAACGQQKKDEPDKEVSGQMGEKTVVLTVDPVQKGSSVQFNMSLKNESDRDIEFTFNTSQKFELTVYDENGNEQYRYSKDRMFTQAIQSFVLKKDETYDFQDTWSNGVKPGTYEVVVMFKGKAEGLKQITEKKTFQVK</sequence>
<dbReference type="Proteomes" id="UP000028091">
    <property type="component" value="Unassembled WGS sequence"/>
</dbReference>
<proteinExistence type="predicted"/>
<dbReference type="PROSITE" id="PS51257">
    <property type="entry name" value="PROKAR_LIPOPROTEIN"/>
    <property type="match status" value="1"/>
</dbReference>
<dbReference type="Gene3D" id="2.60.40.2360">
    <property type="entry name" value="Intracellular proteinase inhibitor BsuPI"/>
    <property type="match status" value="1"/>
</dbReference>
<dbReference type="OrthoDB" id="1357684at2"/>
<evidence type="ECO:0000259" key="2">
    <source>
        <dbReference type="Pfam" id="PF12690"/>
    </source>
</evidence>
<feature type="domain" description="Intracellular proteinase inhibitor BsuPI" evidence="2">
    <location>
        <begin position="40"/>
        <end position="136"/>
    </location>
</feature>
<dbReference type="RefSeq" id="WP_034322983.1">
    <property type="nucleotide sequence ID" value="NZ_JOTP01000015.1"/>
</dbReference>
<comment type="caution">
    <text evidence="3">The sequence shown here is derived from an EMBL/GenBank/DDBJ whole genome shotgun (WGS) entry which is preliminary data.</text>
</comment>
<keyword evidence="4" id="KW-1185">Reference proteome</keyword>
<name>A0A081L9I7_9BACI</name>